<proteinExistence type="predicted"/>
<reference evidence="1" key="1">
    <citation type="submission" date="2014-09" db="EMBL/GenBank/DDBJ databases">
        <authorList>
            <person name="Magalhaes I.L.F."/>
            <person name="Oliveira U."/>
            <person name="Santos F.R."/>
            <person name="Vidigal T.H.D.A."/>
            <person name="Brescovit A.D."/>
            <person name="Santos A.J."/>
        </authorList>
    </citation>
    <scope>NUCLEOTIDE SEQUENCE</scope>
    <source>
        <tissue evidence="1">Shoot tissue taken approximately 20 cm above the soil surface</tissue>
    </source>
</reference>
<organism evidence="1">
    <name type="scientific">Arundo donax</name>
    <name type="common">Giant reed</name>
    <name type="synonym">Donax arundinaceus</name>
    <dbReference type="NCBI Taxonomy" id="35708"/>
    <lineage>
        <taxon>Eukaryota</taxon>
        <taxon>Viridiplantae</taxon>
        <taxon>Streptophyta</taxon>
        <taxon>Embryophyta</taxon>
        <taxon>Tracheophyta</taxon>
        <taxon>Spermatophyta</taxon>
        <taxon>Magnoliopsida</taxon>
        <taxon>Liliopsida</taxon>
        <taxon>Poales</taxon>
        <taxon>Poaceae</taxon>
        <taxon>PACMAD clade</taxon>
        <taxon>Arundinoideae</taxon>
        <taxon>Arundineae</taxon>
        <taxon>Arundo</taxon>
    </lineage>
</organism>
<sequence>MLLCTFIEQVVLNHTWMHDRN</sequence>
<dbReference type="EMBL" id="GBRH01227035">
    <property type="protein sequence ID" value="JAD70860.1"/>
    <property type="molecule type" value="Transcribed_RNA"/>
</dbReference>
<dbReference type="AlphaFoldDB" id="A0A0A9CBT4"/>
<name>A0A0A9CBT4_ARUDO</name>
<accession>A0A0A9CBT4</accession>
<evidence type="ECO:0000313" key="1">
    <source>
        <dbReference type="EMBL" id="JAD70860.1"/>
    </source>
</evidence>
<reference evidence="1" key="2">
    <citation type="journal article" date="2015" name="Data Brief">
        <title>Shoot transcriptome of the giant reed, Arundo donax.</title>
        <authorList>
            <person name="Barrero R.A."/>
            <person name="Guerrero F.D."/>
            <person name="Moolhuijzen P."/>
            <person name="Goolsby J.A."/>
            <person name="Tidwell J."/>
            <person name="Bellgard S.E."/>
            <person name="Bellgard M.I."/>
        </authorList>
    </citation>
    <scope>NUCLEOTIDE SEQUENCE</scope>
    <source>
        <tissue evidence="1">Shoot tissue taken approximately 20 cm above the soil surface</tissue>
    </source>
</reference>
<protein>
    <submittedName>
        <fullName evidence="1">Uncharacterized protein</fullName>
    </submittedName>
</protein>